<keyword evidence="10" id="KW-1185">Reference proteome</keyword>
<name>A0A8S8X8W7_9PROT</name>
<evidence type="ECO:0000256" key="5">
    <source>
        <dbReference type="ARBA" id="ARBA00022692"/>
    </source>
</evidence>
<feature type="transmembrane region" description="Helical" evidence="8">
    <location>
        <begin position="134"/>
        <end position="152"/>
    </location>
</feature>
<proteinExistence type="inferred from homology"/>
<evidence type="ECO:0000256" key="2">
    <source>
        <dbReference type="ARBA" id="ARBA00009142"/>
    </source>
</evidence>
<comment type="caution">
    <text evidence="9">The sequence shown here is derived from an EMBL/GenBank/DDBJ whole genome shotgun (WGS) entry which is preliminary data.</text>
</comment>
<feature type="transmembrane region" description="Helical" evidence="8">
    <location>
        <begin position="99"/>
        <end position="122"/>
    </location>
</feature>
<reference evidence="9" key="1">
    <citation type="submission" date="2021-02" db="EMBL/GenBank/DDBJ databases">
        <title>Genome sequence of Rhodospirillales sp. strain TMPK1 isolated from soil.</title>
        <authorList>
            <person name="Nakai R."/>
            <person name="Kusada H."/>
            <person name="Tamaki H."/>
        </authorList>
    </citation>
    <scope>NUCLEOTIDE SEQUENCE</scope>
    <source>
        <strain evidence="9">TMPK1</strain>
    </source>
</reference>
<evidence type="ECO:0000313" key="10">
    <source>
        <dbReference type="Proteomes" id="UP000681075"/>
    </source>
</evidence>
<feature type="transmembrane region" description="Helical" evidence="8">
    <location>
        <begin position="74"/>
        <end position="93"/>
    </location>
</feature>
<accession>A0A8S8X8W7</accession>
<dbReference type="AlphaFoldDB" id="A0A8S8X8W7"/>
<evidence type="ECO:0000256" key="6">
    <source>
        <dbReference type="ARBA" id="ARBA00022989"/>
    </source>
</evidence>
<dbReference type="Pfam" id="PF01925">
    <property type="entry name" value="TauE"/>
    <property type="match status" value="1"/>
</dbReference>
<dbReference type="InterPro" id="IPR052017">
    <property type="entry name" value="TSUP"/>
</dbReference>
<keyword evidence="4 8" id="KW-1003">Cell membrane</keyword>
<dbReference type="InterPro" id="IPR002781">
    <property type="entry name" value="TM_pro_TauE-like"/>
</dbReference>
<dbReference type="EMBL" id="BOPV01000001">
    <property type="protein sequence ID" value="GIL38482.1"/>
    <property type="molecule type" value="Genomic_DNA"/>
</dbReference>
<feature type="transmembrane region" description="Helical" evidence="8">
    <location>
        <begin position="228"/>
        <end position="245"/>
    </location>
</feature>
<gene>
    <name evidence="9" type="ORF">TMPK1_07190</name>
</gene>
<dbReference type="PANTHER" id="PTHR30269:SF37">
    <property type="entry name" value="MEMBRANE TRANSPORTER PROTEIN"/>
    <property type="match status" value="1"/>
</dbReference>
<protein>
    <recommendedName>
        <fullName evidence="8">Probable membrane transporter protein</fullName>
    </recommendedName>
</protein>
<organism evidence="9 10">
    <name type="scientific">Roseiterribacter gracilis</name>
    <dbReference type="NCBI Taxonomy" id="2812848"/>
    <lineage>
        <taxon>Bacteria</taxon>
        <taxon>Pseudomonadati</taxon>
        <taxon>Pseudomonadota</taxon>
        <taxon>Alphaproteobacteria</taxon>
        <taxon>Rhodospirillales</taxon>
        <taxon>Roseiterribacteraceae</taxon>
        <taxon>Roseiterribacter</taxon>
    </lineage>
</organism>
<evidence type="ECO:0000256" key="4">
    <source>
        <dbReference type="ARBA" id="ARBA00022475"/>
    </source>
</evidence>
<feature type="transmembrane region" description="Helical" evidence="8">
    <location>
        <begin position="7"/>
        <end position="31"/>
    </location>
</feature>
<keyword evidence="6 8" id="KW-1133">Transmembrane helix</keyword>
<evidence type="ECO:0000256" key="3">
    <source>
        <dbReference type="ARBA" id="ARBA00022448"/>
    </source>
</evidence>
<feature type="transmembrane region" description="Helical" evidence="8">
    <location>
        <begin position="43"/>
        <end position="62"/>
    </location>
</feature>
<comment type="subcellular location">
    <subcellularLocation>
        <location evidence="1 8">Cell membrane</location>
        <topology evidence="1 8">Multi-pass membrane protein</topology>
    </subcellularLocation>
</comment>
<sequence>MEDIRFIAVGGTTVLLIALVRGAFGGGFGVIGIPLLSLAVDPVRAGALLAPLFCLIDLCSLPHYRPATWSKRDLAPLLPGLLGGMALGFFTVTHVDVRAIMILIGTVTLAFAVRWFLAGATVDAARQARSTPRAVLFGGLSGFTSFVAHSGGPPLAMYLLPLGLPKQVYAGTSSAFFAVGNLVKLTPWLVIGASLPGLGKQTLELALFVPLGVWLGQRLHNRLPERRLYQVCYALLVVVAGKLLIDGVIG</sequence>
<keyword evidence="5 8" id="KW-0812">Transmembrane</keyword>
<evidence type="ECO:0000256" key="8">
    <source>
        <dbReference type="RuleBase" id="RU363041"/>
    </source>
</evidence>
<evidence type="ECO:0000256" key="7">
    <source>
        <dbReference type="ARBA" id="ARBA00023136"/>
    </source>
</evidence>
<evidence type="ECO:0000256" key="1">
    <source>
        <dbReference type="ARBA" id="ARBA00004651"/>
    </source>
</evidence>
<dbReference type="Proteomes" id="UP000681075">
    <property type="component" value="Unassembled WGS sequence"/>
</dbReference>
<dbReference type="GO" id="GO:0005886">
    <property type="term" value="C:plasma membrane"/>
    <property type="evidence" value="ECO:0007669"/>
    <property type="project" value="UniProtKB-SubCell"/>
</dbReference>
<evidence type="ECO:0000313" key="9">
    <source>
        <dbReference type="EMBL" id="GIL38482.1"/>
    </source>
</evidence>
<keyword evidence="3" id="KW-0813">Transport</keyword>
<keyword evidence="7 8" id="KW-0472">Membrane</keyword>
<dbReference type="PANTHER" id="PTHR30269">
    <property type="entry name" value="TRANSMEMBRANE PROTEIN YFCA"/>
    <property type="match status" value="1"/>
</dbReference>
<comment type="similarity">
    <text evidence="2 8">Belongs to the 4-toluene sulfonate uptake permease (TSUP) (TC 2.A.102) family.</text>
</comment>